<organism evidence="2 3">
    <name type="scientific">Paenibacillus medicaginis</name>
    <dbReference type="NCBI Taxonomy" id="1470560"/>
    <lineage>
        <taxon>Bacteria</taxon>
        <taxon>Bacillati</taxon>
        <taxon>Bacillota</taxon>
        <taxon>Bacilli</taxon>
        <taxon>Bacillales</taxon>
        <taxon>Paenibacillaceae</taxon>
        <taxon>Paenibacillus</taxon>
    </lineage>
</organism>
<evidence type="ECO:0008006" key="4">
    <source>
        <dbReference type="Google" id="ProtNLM"/>
    </source>
</evidence>
<dbReference type="Proteomes" id="UP001580430">
    <property type="component" value="Unassembled WGS sequence"/>
</dbReference>
<comment type="caution">
    <text evidence="2">The sequence shown here is derived from an EMBL/GenBank/DDBJ whole genome shotgun (WGS) entry which is preliminary data.</text>
</comment>
<dbReference type="EMBL" id="JBHIRY010000009">
    <property type="protein sequence ID" value="MFB5761060.1"/>
    <property type="molecule type" value="Genomic_DNA"/>
</dbReference>
<evidence type="ECO:0000313" key="2">
    <source>
        <dbReference type="EMBL" id="MFB5761060.1"/>
    </source>
</evidence>
<sequence>MSTPFHPYSKEQQLRSKRIKHTQRQMGDISQRVDKELKDRSQGLCEYCGEAFAKERAHLTGRKQLDHKTTATDLLHVCKPCHDWLDGSPEGIRMRRAMARVINTELQKHGITS</sequence>
<proteinExistence type="predicted"/>
<accession>A0ABV5C130</accession>
<evidence type="ECO:0000313" key="3">
    <source>
        <dbReference type="Proteomes" id="UP001580430"/>
    </source>
</evidence>
<reference evidence="2 3" key="1">
    <citation type="submission" date="2024-09" db="EMBL/GenBank/DDBJ databases">
        <title>Paenibacillus zeirhizospherea sp. nov., isolated from surface of the maize (Zea mays) roots in a horticulture field, Hungary.</title>
        <authorList>
            <person name="Marton D."/>
            <person name="Farkas M."/>
            <person name="Bedics A."/>
            <person name="Toth E."/>
            <person name="Tancsics A."/>
            <person name="Boka K."/>
            <person name="Marati G."/>
            <person name="Kriszt B."/>
            <person name="Cserhati M."/>
        </authorList>
    </citation>
    <scope>NUCLEOTIDE SEQUENCE [LARGE SCALE GENOMIC DNA]</scope>
    <source>
        <strain evidence="2 3">JCM 18446</strain>
    </source>
</reference>
<protein>
    <recommendedName>
        <fullName evidence="4">HNH endonuclease</fullName>
    </recommendedName>
</protein>
<feature type="region of interest" description="Disordered" evidence="1">
    <location>
        <begin position="1"/>
        <end position="29"/>
    </location>
</feature>
<gene>
    <name evidence="2" type="ORF">ACE5LO_11725</name>
</gene>
<name>A0ABV5C130_9BACL</name>
<evidence type="ECO:0000256" key="1">
    <source>
        <dbReference type="SAM" id="MobiDB-lite"/>
    </source>
</evidence>
<dbReference type="RefSeq" id="WP_375520207.1">
    <property type="nucleotide sequence ID" value="NZ_JBHIRY010000009.1"/>
</dbReference>
<keyword evidence="3" id="KW-1185">Reference proteome</keyword>